<keyword evidence="2 3" id="KW-0450">Lipoyl</keyword>
<dbReference type="PROSITE" id="PS50968">
    <property type="entry name" value="BIOTINYL_LIPOYL"/>
    <property type="match status" value="1"/>
</dbReference>
<dbReference type="CDD" id="cd06848">
    <property type="entry name" value="GCS_H"/>
    <property type="match status" value="1"/>
</dbReference>
<accession>A0AAU7PUH1</accession>
<dbReference type="GO" id="GO:0019464">
    <property type="term" value="P:glycine decarboxylation via glycine cleavage system"/>
    <property type="evidence" value="ECO:0007669"/>
    <property type="project" value="UniProtKB-UniRule"/>
</dbReference>
<gene>
    <name evidence="3 6" type="primary">gcvH</name>
    <name evidence="6" type="ORF">ABFV83_09770</name>
</gene>
<evidence type="ECO:0000256" key="3">
    <source>
        <dbReference type="HAMAP-Rule" id="MF_00272"/>
    </source>
</evidence>
<comment type="function">
    <text evidence="3">The glycine cleavage system catalyzes the degradation of glycine. The H protein shuttles the methylamine group of glycine from the P protein to the T protein.</text>
</comment>
<dbReference type="PANTHER" id="PTHR11715">
    <property type="entry name" value="GLYCINE CLEAVAGE SYSTEM H PROTEIN"/>
    <property type="match status" value="1"/>
</dbReference>
<dbReference type="InterPro" id="IPR011053">
    <property type="entry name" value="Single_hybrid_motif"/>
</dbReference>
<dbReference type="NCBIfam" id="NF002270">
    <property type="entry name" value="PRK01202.1"/>
    <property type="match status" value="1"/>
</dbReference>
<dbReference type="SUPFAM" id="SSF51230">
    <property type="entry name" value="Single hybrid motif"/>
    <property type="match status" value="1"/>
</dbReference>
<dbReference type="GO" id="GO:0009249">
    <property type="term" value="P:protein lipoylation"/>
    <property type="evidence" value="ECO:0007669"/>
    <property type="project" value="TreeGrafter"/>
</dbReference>
<evidence type="ECO:0000259" key="5">
    <source>
        <dbReference type="PROSITE" id="PS50968"/>
    </source>
</evidence>
<dbReference type="RefSeq" id="WP_349948679.1">
    <property type="nucleotide sequence ID" value="NZ_CP157940.1"/>
</dbReference>
<reference evidence="6" key="1">
    <citation type="submission" date="2024-06" db="EMBL/GenBank/DDBJ databases">
        <title>Lacrimispora cavernae sp. nov., a novel anaerobe isolated from bat guano pile inside a cave.</title>
        <authorList>
            <person name="Miller S.L."/>
            <person name="Lu N."/>
            <person name="King J."/>
            <person name="Sankaranarayanan K."/>
            <person name="Lawson P.A."/>
        </authorList>
    </citation>
    <scope>NUCLEOTIDE SEQUENCE</scope>
    <source>
        <strain evidence="6">BS-2</strain>
    </source>
</reference>
<protein>
    <recommendedName>
        <fullName evidence="3">Glycine cleavage system H protein</fullName>
    </recommendedName>
</protein>
<dbReference type="HAMAP" id="MF_00272">
    <property type="entry name" value="GcvH"/>
    <property type="match status" value="1"/>
</dbReference>
<evidence type="ECO:0000256" key="4">
    <source>
        <dbReference type="PIRSR" id="PIRSR617453-50"/>
    </source>
</evidence>
<proteinExistence type="inferred from homology"/>
<feature type="domain" description="Lipoyl-binding" evidence="5">
    <location>
        <begin position="23"/>
        <end position="104"/>
    </location>
</feature>
<organism evidence="6">
    <name type="scientific">Lacrimispora sp. BS-2</name>
    <dbReference type="NCBI Taxonomy" id="3151850"/>
    <lineage>
        <taxon>Bacteria</taxon>
        <taxon>Bacillati</taxon>
        <taxon>Bacillota</taxon>
        <taxon>Clostridia</taxon>
        <taxon>Lachnospirales</taxon>
        <taxon>Lachnospiraceae</taxon>
        <taxon>Lacrimispora</taxon>
    </lineage>
</organism>
<evidence type="ECO:0000256" key="2">
    <source>
        <dbReference type="ARBA" id="ARBA00022823"/>
    </source>
</evidence>
<dbReference type="InterPro" id="IPR033753">
    <property type="entry name" value="GCV_H/Fam206"/>
</dbReference>
<dbReference type="Pfam" id="PF01597">
    <property type="entry name" value="GCV_H"/>
    <property type="match status" value="1"/>
</dbReference>
<feature type="modified residue" description="N6-lipoyllysine" evidence="3 4">
    <location>
        <position position="64"/>
    </location>
</feature>
<dbReference type="Gene3D" id="2.40.50.100">
    <property type="match status" value="1"/>
</dbReference>
<dbReference type="AlphaFoldDB" id="A0AAU7PUH1"/>
<evidence type="ECO:0000313" key="6">
    <source>
        <dbReference type="EMBL" id="XBS56049.1"/>
    </source>
</evidence>
<evidence type="ECO:0000256" key="1">
    <source>
        <dbReference type="ARBA" id="ARBA00009249"/>
    </source>
</evidence>
<dbReference type="InterPro" id="IPR002930">
    <property type="entry name" value="GCV_H"/>
</dbReference>
<dbReference type="InterPro" id="IPR017453">
    <property type="entry name" value="GCV_H_sub"/>
</dbReference>
<comment type="cofactor">
    <cofactor evidence="3">
        <name>(R)-lipoate</name>
        <dbReference type="ChEBI" id="CHEBI:83088"/>
    </cofactor>
    <text evidence="3">Binds 1 lipoyl cofactor covalently.</text>
</comment>
<dbReference type="PANTHER" id="PTHR11715:SF3">
    <property type="entry name" value="GLYCINE CLEAVAGE SYSTEM H PROTEIN-RELATED"/>
    <property type="match status" value="1"/>
</dbReference>
<dbReference type="EMBL" id="CP157940">
    <property type="protein sequence ID" value="XBS56049.1"/>
    <property type="molecule type" value="Genomic_DNA"/>
</dbReference>
<dbReference type="GO" id="GO:0005829">
    <property type="term" value="C:cytosol"/>
    <property type="evidence" value="ECO:0007669"/>
    <property type="project" value="TreeGrafter"/>
</dbReference>
<dbReference type="InterPro" id="IPR000089">
    <property type="entry name" value="Biotin_lipoyl"/>
</dbReference>
<sequence length="127" mass="14352">MKVLENLVYTKTHEWVRFEDETTALVGLTDHAQQSLGELVFVNLPEEGDETTAGESFADVESVKAVSDVYCPVTGVVSEVNEELLEAPEKINEAPYEAWFVKITDITDKEEFLSPEEYGEFVKKEME</sequence>
<name>A0AAU7PUH1_9FIRM</name>
<dbReference type="GO" id="GO:0005960">
    <property type="term" value="C:glycine cleavage complex"/>
    <property type="evidence" value="ECO:0007669"/>
    <property type="project" value="InterPro"/>
</dbReference>
<comment type="similarity">
    <text evidence="1 3">Belongs to the GcvH family.</text>
</comment>
<dbReference type="NCBIfam" id="TIGR00527">
    <property type="entry name" value="gcvH"/>
    <property type="match status" value="1"/>
</dbReference>
<comment type="subunit">
    <text evidence="3">The glycine cleavage system is composed of four proteins: P, T, L and H.</text>
</comment>